<evidence type="ECO:0008006" key="2">
    <source>
        <dbReference type="Google" id="ProtNLM"/>
    </source>
</evidence>
<name>A0A1A8HYJ3_NOTKU</name>
<proteinExistence type="predicted"/>
<dbReference type="AlphaFoldDB" id="A0A1A8HYJ3"/>
<feature type="non-terminal residue" evidence="1">
    <location>
        <position position="1"/>
    </location>
</feature>
<gene>
    <name evidence="1" type="primary">BX640584.1</name>
</gene>
<dbReference type="EMBL" id="HAED01003596">
    <property type="protein sequence ID" value="SBQ89584.1"/>
    <property type="molecule type" value="Transcribed_RNA"/>
</dbReference>
<accession>A0A1A8HYJ3</accession>
<reference evidence="1" key="1">
    <citation type="submission" date="2016-05" db="EMBL/GenBank/DDBJ databases">
        <authorList>
            <person name="Lavstsen T."/>
            <person name="Jespersen J.S."/>
        </authorList>
    </citation>
    <scope>NUCLEOTIDE SEQUENCE</scope>
    <source>
        <tissue evidence="1">Brain</tissue>
    </source>
</reference>
<organism evidence="1">
    <name type="scientific">Nothobranchius kuhntae</name>
    <name type="common">Beira killifish</name>
    <dbReference type="NCBI Taxonomy" id="321403"/>
    <lineage>
        <taxon>Eukaryota</taxon>
        <taxon>Metazoa</taxon>
        <taxon>Chordata</taxon>
        <taxon>Craniata</taxon>
        <taxon>Vertebrata</taxon>
        <taxon>Euteleostomi</taxon>
        <taxon>Actinopterygii</taxon>
        <taxon>Neopterygii</taxon>
        <taxon>Teleostei</taxon>
        <taxon>Neoteleostei</taxon>
        <taxon>Acanthomorphata</taxon>
        <taxon>Ovalentaria</taxon>
        <taxon>Atherinomorphae</taxon>
        <taxon>Cyprinodontiformes</taxon>
        <taxon>Nothobranchiidae</taxon>
        <taxon>Nothobranchius</taxon>
    </lineage>
</organism>
<sequence>STVWWPNTGLEITHKVRSCIFCREHKPTQR</sequence>
<evidence type="ECO:0000313" key="1">
    <source>
        <dbReference type="EMBL" id="SBQ89584.1"/>
    </source>
</evidence>
<protein>
    <recommendedName>
        <fullName evidence="2">Integrase zinc-binding domain-containing protein</fullName>
    </recommendedName>
</protein>
<feature type="non-terminal residue" evidence="1">
    <location>
        <position position="30"/>
    </location>
</feature>
<reference evidence="1" key="2">
    <citation type="submission" date="2016-06" db="EMBL/GenBank/DDBJ databases">
        <title>The genome of a short-lived fish provides insights into sex chromosome evolution and the genetic control of aging.</title>
        <authorList>
            <person name="Reichwald K."/>
            <person name="Felder M."/>
            <person name="Petzold A."/>
            <person name="Koch P."/>
            <person name="Groth M."/>
            <person name="Platzer M."/>
        </authorList>
    </citation>
    <scope>NUCLEOTIDE SEQUENCE</scope>
    <source>
        <tissue evidence="1">Brain</tissue>
    </source>
</reference>